<name>A0A2Z4IN72_9BACT</name>
<dbReference type="Pfam" id="PF00248">
    <property type="entry name" value="Aldo_ket_red"/>
    <property type="match status" value="1"/>
</dbReference>
<dbReference type="SUPFAM" id="SSF51430">
    <property type="entry name" value="NAD(P)-linked oxidoreductase"/>
    <property type="match status" value="1"/>
</dbReference>
<dbReference type="InterPro" id="IPR023210">
    <property type="entry name" value="NADP_OxRdtase_dom"/>
</dbReference>
<accession>A0A2Z4IN72</accession>
<proteinExistence type="predicted"/>
<dbReference type="InterPro" id="IPR053135">
    <property type="entry name" value="AKR2_Oxidoreductase"/>
</dbReference>
<evidence type="ECO:0000259" key="1">
    <source>
        <dbReference type="Pfam" id="PF00248"/>
    </source>
</evidence>
<dbReference type="PANTHER" id="PTHR43312:SF1">
    <property type="entry name" value="NADP-DEPENDENT OXIDOREDUCTASE DOMAIN-CONTAINING PROTEIN"/>
    <property type="match status" value="1"/>
</dbReference>
<gene>
    <name evidence="2" type="ORF">DN752_18895</name>
</gene>
<organism evidence="2 3">
    <name type="scientific">Echinicola strongylocentroti</name>
    <dbReference type="NCBI Taxonomy" id="1795355"/>
    <lineage>
        <taxon>Bacteria</taxon>
        <taxon>Pseudomonadati</taxon>
        <taxon>Bacteroidota</taxon>
        <taxon>Cytophagia</taxon>
        <taxon>Cytophagales</taxon>
        <taxon>Cyclobacteriaceae</taxon>
        <taxon>Echinicola</taxon>
    </lineage>
</organism>
<dbReference type="Gene3D" id="3.20.20.100">
    <property type="entry name" value="NADP-dependent oxidoreductase domain"/>
    <property type="match status" value="1"/>
</dbReference>
<feature type="domain" description="NADP-dependent oxidoreductase" evidence="1">
    <location>
        <begin position="6"/>
        <end position="301"/>
    </location>
</feature>
<dbReference type="AlphaFoldDB" id="A0A2Z4IN72"/>
<dbReference type="PANTHER" id="PTHR43312">
    <property type="entry name" value="D-THREO-ALDOSE 1-DEHYDROGENASE"/>
    <property type="match status" value="1"/>
</dbReference>
<dbReference type="Proteomes" id="UP000248688">
    <property type="component" value="Chromosome"/>
</dbReference>
<evidence type="ECO:0000313" key="2">
    <source>
        <dbReference type="EMBL" id="AWW32036.1"/>
    </source>
</evidence>
<dbReference type="RefSeq" id="WP_112785409.1">
    <property type="nucleotide sequence ID" value="NZ_CP030041.1"/>
</dbReference>
<dbReference type="InterPro" id="IPR036812">
    <property type="entry name" value="NAD(P)_OxRdtase_dom_sf"/>
</dbReference>
<protein>
    <submittedName>
        <fullName evidence="2">Aldo/keto reductase</fullName>
    </submittedName>
</protein>
<sequence length="318" mass="36207">MTSTQIGLGMAALGRPEYINIDPKDKRDKSEEAFYKNAFDVLDEAYRSGIRYFDTAASYGKGESFLLKWHQRRKHSDVLFGSKWGYTYTADWQLGYQGKHEVKEHSLEKLKEQWGFSQKLLPALDIYQIHSATLESGVLENTAVLEELASIKRSTEVKIGLTTSGPQQKEVLEEAMHIAVEDTPLFDTFQVTFNIFEQSALSMLEDAKTNGVKIIIKEAMANGRVFPNKNYPHYAHIYTFIEQLAQKYQVGVDAIALRFCMDKVKPGYVLSGASTVQQVKENLKAATFQLTTGELEQLSEMAINSEDYWQERSLLQWN</sequence>
<evidence type="ECO:0000313" key="3">
    <source>
        <dbReference type="Proteomes" id="UP000248688"/>
    </source>
</evidence>
<dbReference type="EMBL" id="CP030041">
    <property type="protein sequence ID" value="AWW32036.1"/>
    <property type="molecule type" value="Genomic_DNA"/>
</dbReference>
<dbReference type="OrthoDB" id="9773828at2"/>
<keyword evidence="3" id="KW-1185">Reference proteome</keyword>
<reference evidence="2 3" key="1">
    <citation type="submission" date="2018-06" db="EMBL/GenBank/DDBJ databases">
        <title>Echinicola strongylocentroti sp. nov., isolated from a sea urchin Strongylocentrotus intermedius.</title>
        <authorList>
            <person name="Bae S.S."/>
        </authorList>
    </citation>
    <scope>NUCLEOTIDE SEQUENCE [LARGE SCALE GENOMIC DNA]</scope>
    <source>
        <strain evidence="2 3">MEBiC08714</strain>
    </source>
</reference>
<dbReference type="KEGG" id="est:DN752_18895"/>